<sequence>MVFLFDEGWEAEGSFSSQTLAVDTSLLPISRGVRLQAQDACDSTEELRLKEEVSRLKDLPAQAESRREKTLKLQEDPSNSKQRELEKKDTEFGQEQDFTTTNFTPLKLFVKVTMNDLTLTSGDAYNSGYLNGHKHNSTCAS</sequence>
<accession>A0A6J5WHH4</accession>
<feature type="region of interest" description="Disordered" evidence="1">
    <location>
        <begin position="58"/>
        <end position="96"/>
    </location>
</feature>
<organism evidence="2 3">
    <name type="scientific">Prunus armeniaca</name>
    <name type="common">Apricot</name>
    <name type="synonym">Armeniaca vulgaris</name>
    <dbReference type="NCBI Taxonomy" id="36596"/>
    <lineage>
        <taxon>Eukaryota</taxon>
        <taxon>Viridiplantae</taxon>
        <taxon>Streptophyta</taxon>
        <taxon>Embryophyta</taxon>
        <taxon>Tracheophyta</taxon>
        <taxon>Spermatophyta</taxon>
        <taxon>Magnoliopsida</taxon>
        <taxon>eudicotyledons</taxon>
        <taxon>Gunneridae</taxon>
        <taxon>Pentapetalae</taxon>
        <taxon>rosids</taxon>
        <taxon>fabids</taxon>
        <taxon>Rosales</taxon>
        <taxon>Rosaceae</taxon>
        <taxon>Amygdaloideae</taxon>
        <taxon>Amygdaleae</taxon>
        <taxon>Prunus</taxon>
    </lineage>
</organism>
<name>A0A6J5WHH4_PRUAR</name>
<dbReference type="EMBL" id="CAEKKB010000002">
    <property type="protein sequence ID" value="CAB4299515.1"/>
    <property type="molecule type" value="Genomic_DNA"/>
</dbReference>
<proteinExistence type="predicted"/>
<feature type="compositionally biased region" description="Basic and acidic residues" evidence="1">
    <location>
        <begin position="58"/>
        <end position="75"/>
    </location>
</feature>
<evidence type="ECO:0000313" key="3">
    <source>
        <dbReference type="Proteomes" id="UP000507245"/>
    </source>
</evidence>
<feature type="compositionally biased region" description="Basic and acidic residues" evidence="1">
    <location>
        <begin position="81"/>
        <end position="91"/>
    </location>
</feature>
<evidence type="ECO:0000313" key="2">
    <source>
        <dbReference type="EMBL" id="CAB4299515.1"/>
    </source>
</evidence>
<gene>
    <name evidence="2" type="ORF">ORAREDHAP_LOCUS13888</name>
</gene>
<keyword evidence="3" id="KW-1185">Reference proteome</keyword>
<protein>
    <submittedName>
        <fullName evidence="2">Uncharacterized protein</fullName>
    </submittedName>
</protein>
<reference evidence="3" key="1">
    <citation type="journal article" date="2020" name="Genome Biol.">
        <title>Gamete binning: chromosome-level and haplotype-resolved genome assembly enabled by high-throughput single-cell sequencing of gamete genomes.</title>
        <authorList>
            <person name="Campoy J.A."/>
            <person name="Sun H."/>
            <person name="Goel M."/>
            <person name="Jiao W.-B."/>
            <person name="Folz-Donahue K."/>
            <person name="Wang N."/>
            <person name="Rubio M."/>
            <person name="Liu C."/>
            <person name="Kukat C."/>
            <person name="Ruiz D."/>
            <person name="Huettel B."/>
            <person name="Schneeberger K."/>
        </authorList>
    </citation>
    <scope>NUCLEOTIDE SEQUENCE [LARGE SCALE GENOMIC DNA]</scope>
    <source>
        <strain evidence="3">cv. Rojo Pasion</strain>
    </source>
</reference>
<dbReference type="Proteomes" id="UP000507245">
    <property type="component" value="Unassembled WGS sequence"/>
</dbReference>
<evidence type="ECO:0000256" key="1">
    <source>
        <dbReference type="SAM" id="MobiDB-lite"/>
    </source>
</evidence>
<dbReference type="AlphaFoldDB" id="A0A6J5WHH4"/>